<proteinExistence type="predicted"/>
<protein>
    <recommendedName>
        <fullName evidence="4">Type 4 fimbrial biogenesis protein PilX N-terminal domain-containing protein</fullName>
    </recommendedName>
</protein>
<keyword evidence="1" id="KW-1133">Transmembrane helix</keyword>
<keyword evidence="1" id="KW-0812">Transmembrane</keyword>
<evidence type="ECO:0008006" key="4">
    <source>
        <dbReference type="Google" id="ProtNLM"/>
    </source>
</evidence>
<name>A0A1G2T160_9BACT</name>
<organism evidence="2 3">
    <name type="scientific">Candidatus Zambryskibacteria bacterium RIFCSPHIGHO2_01_FULL_46_30</name>
    <dbReference type="NCBI Taxonomy" id="1802739"/>
    <lineage>
        <taxon>Bacteria</taxon>
        <taxon>Candidatus Zambryskiibacteriota</taxon>
    </lineage>
</organism>
<gene>
    <name evidence="2" type="ORF">A2665_00045</name>
</gene>
<dbReference type="Proteomes" id="UP000177746">
    <property type="component" value="Unassembled WGS sequence"/>
</dbReference>
<keyword evidence="1" id="KW-0472">Membrane</keyword>
<feature type="transmembrane region" description="Helical" evidence="1">
    <location>
        <begin position="12"/>
        <end position="34"/>
    </location>
</feature>
<reference evidence="2 3" key="1">
    <citation type="journal article" date="2016" name="Nat. Commun.">
        <title>Thousands of microbial genomes shed light on interconnected biogeochemical processes in an aquifer system.</title>
        <authorList>
            <person name="Anantharaman K."/>
            <person name="Brown C.T."/>
            <person name="Hug L.A."/>
            <person name="Sharon I."/>
            <person name="Castelle C.J."/>
            <person name="Probst A.J."/>
            <person name="Thomas B.C."/>
            <person name="Singh A."/>
            <person name="Wilkins M.J."/>
            <person name="Karaoz U."/>
            <person name="Brodie E.L."/>
            <person name="Williams K.H."/>
            <person name="Hubbard S.S."/>
            <person name="Banfield J.F."/>
        </authorList>
    </citation>
    <scope>NUCLEOTIDE SEQUENCE [LARGE SCALE GENOMIC DNA]</scope>
</reference>
<accession>A0A1G2T160</accession>
<comment type="caution">
    <text evidence="2">The sequence shown here is derived from an EMBL/GenBank/DDBJ whole genome shotgun (WGS) entry which is preliminary data.</text>
</comment>
<sequence length="432" mass="45585">MVSDTQINLERGQAMMVATILFLVVSVTIIFGLAGPILKQQRIASNLVLSRQGYFLAEAGLEDVVYRLKTGKPVSSTEVLSLSGDTTTTVTTDVLDEKQIVSSANVRSVVRKLRTNVILGSGVSFHFGIQAGEGGLVMENTSSVSGNIYSNGAIRGSGPTNNIIRGSVVSAWSDGLVDNLYATSSVYAHTINGAKVDGDAYYQSISNTTVLGTLYPGSSDQATSSLPIPDEQIEEWKQAALAGGVISSPCPYKISDTITLGPVKINCDLEVSGNNYAITLAGNVWVEGDIIVKNSPIIRIDPSFDQKGVAIVADKPSAPNSSGKISLENSAVFEGSGSPGSYVMLVSQNRSAESGGNEVALNVQNTVSGALLVYAGHGEIDLQNSINLKEVSAYQIRLKNTAEVVYETGIANLLFDTGPSGSYEILSWEEIE</sequence>
<evidence type="ECO:0000313" key="2">
    <source>
        <dbReference type="EMBL" id="OHA90872.1"/>
    </source>
</evidence>
<dbReference type="AlphaFoldDB" id="A0A1G2T160"/>
<evidence type="ECO:0000313" key="3">
    <source>
        <dbReference type="Proteomes" id="UP000177746"/>
    </source>
</evidence>
<evidence type="ECO:0000256" key="1">
    <source>
        <dbReference type="SAM" id="Phobius"/>
    </source>
</evidence>
<dbReference type="EMBL" id="MHVI01000028">
    <property type="protein sequence ID" value="OHA90872.1"/>
    <property type="molecule type" value="Genomic_DNA"/>
</dbReference>